<gene>
    <name evidence="1" type="ORF">CQU62_24100</name>
</gene>
<comment type="caution">
    <text evidence="1">The sequence shown here is derived from an EMBL/GenBank/DDBJ whole genome shotgun (WGS) entry which is preliminary data.</text>
</comment>
<protein>
    <submittedName>
        <fullName evidence="1">Uncharacterized protein</fullName>
    </submittedName>
</protein>
<dbReference type="AlphaFoldDB" id="A0A5I8I332"/>
<organism evidence="1">
    <name type="scientific">Salmonella enterica subsp. enterica serovar Ouakam</name>
    <dbReference type="NCBI Taxonomy" id="1243585"/>
    <lineage>
        <taxon>Bacteria</taxon>
        <taxon>Pseudomonadati</taxon>
        <taxon>Pseudomonadota</taxon>
        <taxon>Gammaproteobacteria</taxon>
        <taxon>Enterobacterales</taxon>
        <taxon>Enterobacteriaceae</taxon>
        <taxon>Salmonella</taxon>
    </lineage>
</organism>
<evidence type="ECO:0000313" key="1">
    <source>
        <dbReference type="EMBL" id="ECI2862386.1"/>
    </source>
</evidence>
<reference evidence="1" key="1">
    <citation type="submission" date="2019-07" db="EMBL/GenBank/DDBJ databases">
        <authorList>
            <consortium name="GenomeTrakr network: Whole genome sequencing for foodborne pathogen traceback"/>
        </authorList>
    </citation>
    <scope>NUCLEOTIDE SEQUENCE [LARGE SCALE GENOMIC DNA]</scope>
    <source>
        <strain evidence="1">FSIS21720206</strain>
    </source>
</reference>
<dbReference type="Proteomes" id="UP000839815">
    <property type="component" value="Unassembled WGS sequence"/>
</dbReference>
<name>A0A5I8I332_SALET</name>
<accession>A0A5I8I332</accession>
<proteinExistence type="predicted"/>
<dbReference type="EMBL" id="AAIURL010000098">
    <property type="protein sequence ID" value="ECI2862386.1"/>
    <property type="molecule type" value="Genomic_DNA"/>
</dbReference>
<dbReference type="GeneID" id="39817158"/>
<sequence>MIAHTLPGHSVLMQNMQRDCFPAKFDKMSKGKQIFEFSDGVKRKVFFIEEGDFLVRTRKDNKIITIISGPFVIGLIPTANSLPLYLEKIDHGKISAIEYNHFWSLVNYRDLLPDVMAVISGYHTEILSYIEAQNSCTETHTKNMIERWNAYPSHIRKRFSLLYFLINSSYLSKSTLCRIMKKLKEAGSLQLERGKLEMYES</sequence>
<dbReference type="RefSeq" id="WP_042863090.1">
    <property type="nucleotide sequence ID" value="NZ_JAUKSZ010000034.1"/>
</dbReference>